<dbReference type="RefSeq" id="WP_186655993.1">
    <property type="nucleotide sequence ID" value="NZ_CP077095.1"/>
</dbReference>
<protein>
    <recommendedName>
        <fullName evidence="3">Lipoprotein</fullName>
    </recommendedName>
</protein>
<evidence type="ECO:0000313" key="2">
    <source>
        <dbReference type="Proteomes" id="UP000633418"/>
    </source>
</evidence>
<dbReference type="KEGG" id="pxn:HU772_006935"/>
<keyword evidence="2" id="KW-1185">Reference proteome</keyword>
<reference evidence="1 2" key="2">
    <citation type="journal article" date="2021" name="Microorganisms">
        <title>The Ever-Expanding Pseudomonas Genus: Description of 43 New Species and Partition of the Pseudomonas putida Group.</title>
        <authorList>
            <person name="Girard L."/>
            <person name="Lood C."/>
            <person name="Hofte M."/>
            <person name="Vandamme P."/>
            <person name="Rokni-Zadeh H."/>
            <person name="van Noort V."/>
            <person name="Lavigne R."/>
            <person name="De Mot R."/>
        </authorList>
    </citation>
    <scope>NUCLEOTIDE SEQUENCE [LARGE SCALE GENOMIC DNA]</scope>
    <source>
        <strain evidence="1 2">RW9S1A</strain>
    </source>
</reference>
<dbReference type="AlphaFoldDB" id="A0A9E6TYV1"/>
<accession>A0A9E6TYV1</accession>
<dbReference type="Proteomes" id="UP000633418">
    <property type="component" value="Chromosome"/>
</dbReference>
<proteinExistence type="predicted"/>
<gene>
    <name evidence="1" type="ORF">HU772_006935</name>
</gene>
<evidence type="ECO:0008006" key="3">
    <source>
        <dbReference type="Google" id="ProtNLM"/>
    </source>
</evidence>
<evidence type="ECO:0000313" key="1">
    <source>
        <dbReference type="EMBL" id="QXI39816.1"/>
    </source>
</evidence>
<name>A0A9E6TYV1_9PSED</name>
<organism evidence="1 2">
    <name type="scientific">Pseudomonas xantholysinigenes</name>
    <dbReference type="NCBI Taxonomy" id="2745490"/>
    <lineage>
        <taxon>Bacteria</taxon>
        <taxon>Pseudomonadati</taxon>
        <taxon>Pseudomonadota</taxon>
        <taxon>Gammaproteobacteria</taxon>
        <taxon>Pseudomonadales</taxon>
        <taxon>Pseudomonadaceae</taxon>
        <taxon>Pseudomonas</taxon>
    </lineage>
</organism>
<sequence>MTFSLALALAGCGSDESEAVAVTTSTDSCHLDFINGSQERLVQVAPGRMDIRGWAFDKSTMTTPANIEVVFKDAQGNAFNFAGGKRGERLDVAKAYSRDTIKNAGFLLYADASALPQGVYSIMVKMSEGKRTVQCTIKKNVKFI</sequence>
<reference evidence="1 2" key="1">
    <citation type="journal article" date="2020" name="Microorganisms">
        <title>Reliable Identification of Environmental Pseudomonas Isolates Using the rpoD Gene.</title>
        <authorList>
            <consortium name="The Broad Institute Genome Sequencing Platform"/>
            <person name="Girard L."/>
            <person name="Lood C."/>
            <person name="Rokni-Zadeh H."/>
            <person name="van Noort V."/>
            <person name="Lavigne R."/>
            <person name="De Mot R."/>
        </authorList>
    </citation>
    <scope>NUCLEOTIDE SEQUENCE [LARGE SCALE GENOMIC DNA]</scope>
    <source>
        <strain evidence="1 2">RW9S1A</strain>
    </source>
</reference>
<dbReference type="EMBL" id="CP077095">
    <property type="protein sequence ID" value="QXI39816.1"/>
    <property type="molecule type" value="Genomic_DNA"/>
</dbReference>